<feature type="coiled-coil region" evidence="1">
    <location>
        <begin position="669"/>
        <end position="741"/>
    </location>
</feature>
<feature type="coiled-coil region" evidence="1">
    <location>
        <begin position="402"/>
        <end position="436"/>
    </location>
</feature>
<organism evidence="2 3">
    <name type="scientific">Helicobacter baculiformis</name>
    <dbReference type="NCBI Taxonomy" id="427351"/>
    <lineage>
        <taxon>Bacteria</taxon>
        <taxon>Pseudomonadati</taxon>
        <taxon>Campylobacterota</taxon>
        <taxon>Epsilonproteobacteria</taxon>
        <taxon>Campylobacterales</taxon>
        <taxon>Helicobacteraceae</taxon>
        <taxon>Helicobacter</taxon>
    </lineage>
</organism>
<reference evidence="3" key="1">
    <citation type="journal article" date="2019" name="Int. J. Syst. Evol. Microbiol.">
        <title>The Global Catalogue of Microorganisms (GCM) 10K type strain sequencing project: providing services to taxonomists for standard genome sequencing and annotation.</title>
        <authorList>
            <consortium name="The Broad Institute Genomics Platform"/>
            <consortium name="The Broad Institute Genome Sequencing Center for Infectious Disease"/>
            <person name="Wu L."/>
            <person name="Ma J."/>
        </authorList>
    </citation>
    <scope>NUCLEOTIDE SEQUENCE [LARGE SCALE GENOMIC DNA]</scope>
    <source>
        <strain evidence="3">CCUG 53816</strain>
    </source>
</reference>
<proteinExistence type="predicted"/>
<name>A0ABV7ZJ03_9HELI</name>
<dbReference type="Proteomes" id="UP001595783">
    <property type="component" value="Unassembled WGS sequence"/>
</dbReference>
<comment type="caution">
    <text evidence="2">The sequence shown here is derived from an EMBL/GenBank/DDBJ whole genome shotgun (WGS) entry which is preliminary data.</text>
</comment>
<keyword evidence="3" id="KW-1185">Reference proteome</keyword>
<evidence type="ECO:0000256" key="1">
    <source>
        <dbReference type="SAM" id="Coils"/>
    </source>
</evidence>
<protein>
    <recommendedName>
        <fullName evidence="4">Mobilization protein</fullName>
    </recommendedName>
</protein>
<evidence type="ECO:0000313" key="3">
    <source>
        <dbReference type="Proteomes" id="UP001595783"/>
    </source>
</evidence>
<evidence type="ECO:0000313" key="2">
    <source>
        <dbReference type="EMBL" id="MFC3848534.1"/>
    </source>
</evidence>
<feature type="coiled-coil region" evidence="1">
    <location>
        <begin position="506"/>
        <end position="567"/>
    </location>
</feature>
<accession>A0ABV7ZJ03</accession>
<evidence type="ECO:0008006" key="4">
    <source>
        <dbReference type="Google" id="ProtNLM"/>
    </source>
</evidence>
<keyword evidence="1" id="KW-0175">Coiled coil</keyword>
<sequence length="991" mass="113309">MGNIASINFKPTKNIVQTAHNDRSVAPNYLLENGGLGIECSRSAKEASALRDAIVLKASEAYFQHRKQRFRAKSYLWSAVVNVKDTTTMQDLENLAKHFKEKYKFQCYQIAIHRDEGHIDDEGNIRINHHAHLEFVTLDEHTGKSMYRKQYITPKVARDMQTEVANILGMERGKPVRDYFDEEGNLIKGTGRKRIEPRAYGQLIAKANQEHKRIDNTLRDELAKITDQYNIYHKGFSNLARKTLEFMGLRTRNIWEEVTKDKDTFAQKVNAMVDAVVASMDEYIKKLQTSNNTLANTKQWHDIYFAGFSRLVVETLKDIGTDYNEVCAKAGLNPQYNNPDEFNARVEAIISVVCDHIKELTEHLNAISQTITPQDKQLTPAQIKEIVIAEIQKLRDLNHTQKQQYQQTLEAKDKSIDELVQENQALKTSNSALKATLIDLTAFSTTKSKKLTAKELKALAGDVRKQMIAINQNLGEHKLFTQQDYMAVRALIEQGLTFESFSDAIAQIEQEAKERYEKNLENREGKLSLALNKALEAREQELRQEHAEELRDKEQKHTKALEAKDTEHAQKIKTLQEQHTIALKKAQEQTTATIKQYEGYLSPEQVQIKRLEELKSLCILAGVDSKDIPQEVNEARKSLETNIKQFKTDLSALCELAGGGKWNAPKYAKKHLERSIQELKAQADKSRELATENQKLTTRAENAETRANNAEATKTKLETQIQAKEKELTQATNAKADLESAISTAYATLTNTQEQESKLTALDKLKAIIQTLKEQTNALSIPQEQETKTQEQENVVKTMQQEAQEFFENYYKEHKGAILHGFVCREWVFWMDDANGMRLKAHLERATDDELIQNLKRLSFDNLEQANDKFNACLYNSGCSAQSLTCMPRLYSPKTTDFLFCLYDTLAPKVPEIKFEQSAPQAMLVDLERETFSIIAEIAKRNPVKATEMTTRYMDITSYSIDRLAEFNRFLKDELLELRQKGMQGSEGKHK</sequence>
<gene>
    <name evidence="2" type="ORF">ACFOPX_08455</name>
</gene>
<dbReference type="RefSeq" id="WP_199767634.1">
    <property type="nucleotide sequence ID" value="NZ_FZMF01000021.1"/>
</dbReference>
<dbReference type="EMBL" id="JBHRZO010000074">
    <property type="protein sequence ID" value="MFC3848534.1"/>
    <property type="molecule type" value="Genomic_DNA"/>
</dbReference>